<evidence type="ECO:0000313" key="5">
    <source>
        <dbReference type="Proteomes" id="UP001157133"/>
    </source>
</evidence>
<feature type="domain" description="Ppx/GppA phosphatase C-terminal" evidence="3">
    <location>
        <begin position="321"/>
        <end position="495"/>
    </location>
</feature>
<dbReference type="InterPro" id="IPR050273">
    <property type="entry name" value="GppA/Ppx_hydrolase"/>
</dbReference>
<evidence type="ECO:0000259" key="2">
    <source>
        <dbReference type="Pfam" id="PF02541"/>
    </source>
</evidence>
<dbReference type="EMBL" id="BSSU01000009">
    <property type="protein sequence ID" value="GLX82396.1"/>
    <property type="molecule type" value="Genomic_DNA"/>
</dbReference>
<evidence type="ECO:0000259" key="3">
    <source>
        <dbReference type="Pfam" id="PF21447"/>
    </source>
</evidence>
<dbReference type="SUPFAM" id="SSF109604">
    <property type="entry name" value="HD-domain/PDEase-like"/>
    <property type="match status" value="1"/>
</dbReference>
<dbReference type="InterPro" id="IPR003695">
    <property type="entry name" value="Ppx_GppA_N"/>
</dbReference>
<organism evidence="4 5">
    <name type="scientific">Thalassotalea eurytherma</name>
    <dbReference type="NCBI Taxonomy" id="1144278"/>
    <lineage>
        <taxon>Bacteria</taxon>
        <taxon>Pseudomonadati</taxon>
        <taxon>Pseudomonadota</taxon>
        <taxon>Gammaproteobacteria</taxon>
        <taxon>Alteromonadales</taxon>
        <taxon>Colwelliaceae</taxon>
        <taxon>Thalassotalea</taxon>
    </lineage>
</organism>
<dbReference type="Pfam" id="PF02541">
    <property type="entry name" value="Ppx-GppA"/>
    <property type="match status" value="1"/>
</dbReference>
<comment type="caution">
    <text evidence="4">The sequence shown here is derived from an EMBL/GenBank/DDBJ whole genome shotgun (WGS) entry which is preliminary data.</text>
</comment>
<dbReference type="InterPro" id="IPR043129">
    <property type="entry name" value="ATPase_NBD"/>
</dbReference>
<feature type="domain" description="Ppx/GppA phosphatase N-terminal" evidence="2">
    <location>
        <begin position="35"/>
        <end position="312"/>
    </location>
</feature>
<dbReference type="Pfam" id="PF21447">
    <property type="entry name" value="Ppx-GppA_III"/>
    <property type="match status" value="1"/>
</dbReference>
<dbReference type="InterPro" id="IPR030673">
    <property type="entry name" value="PyroPPase_GppA_Ppx"/>
</dbReference>
<keyword evidence="5" id="KW-1185">Reference proteome</keyword>
<dbReference type="PIRSF" id="PIRSF001267">
    <property type="entry name" value="Pyrophosphatase_GppA_Ppx"/>
    <property type="match status" value="1"/>
</dbReference>
<accession>A0ABQ6H685</accession>
<dbReference type="PANTHER" id="PTHR30005">
    <property type="entry name" value="EXOPOLYPHOSPHATASE"/>
    <property type="match status" value="1"/>
</dbReference>
<dbReference type="Gene3D" id="3.30.420.150">
    <property type="entry name" value="Exopolyphosphatase. Domain 2"/>
    <property type="match status" value="1"/>
</dbReference>
<keyword evidence="1" id="KW-0378">Hydrolase</keyword>
<dbReference type="InterPro" id="IPR048950">
    <property type="entry name" value="Ppx_GppA_C"/>
</dbReference>
<dbReference type="Proteomes" id="UP001157133">
    <property type="component" value="Unassembled WGS sequence"/>
</dbReference>
<dbReference type="PANTHER" id="PTHR30005:SF0">
    <property type="entry name" value="RETROGRADE REGULATION PROTEIN 2"/>
    <property type="match status" value="1"/>
</dbReference>
<dbReference type="SUPFAM" id="SSF53067">
    <property type="entry name" value="Actin-like ATPase domain"/>
    <property type="match status" value="2"/>
</dbReference>
<proteinExistence type="predicted"/>
<protein>
    <submittedName>
        <fullName evidence="4">Exopolyphosphatase</fullName>
    </submittedName>
</protein>
<evidence type="ECO:0000256" key="1">
    <source>
        <dbReference type="ARBA" id="ARBA00022801"/>
    </source>
</evidence>
<name>A0ABQ6H685_9GAMM</name>
<dbReference type="Gene3D" id="1.10.3210.10">
    <property type="entry name" value="Hypothetical protein af1432"/>
    <property type="match status" value="1"/>
</dbReference>
<dbReference type="Gene3D" id="3.30.420.40">
    <property type="match status" value="1"/>
</dbReference>
<reference evidence="4 5" key="1">
    <citation type="submission" date="2023-03" db="EMBL/GenBank/DDBJ databases">
        <title>Draft genome sequence of Thalassotalea eurytherma JCM 18482T.</title>
        <authorList>
            <person name="Sawabe T."/>
        </authorList>
    </citation>
    <scope>NUCLEOTIDE SEQUENCE [LARGE SCALE GENOMIC DNA]</scope>
    <source>
        <strain evidence="4 5">JCM 18482</strain>
    </source>
</reference>
<dbReference type="CDD" id="cd24053">
    <property type="entry name" value="ASKHA_NBD_EcPPX-GppA-like"/>
    <property type="match status" value="1"/>
</dbReference>
<sequence length="509" mass="57636">MSEAIPMNEQETIEIPENYFGALDIGSNSFHFVFARLVDGNLQTVHSEKYQVKLADGLNEDFTLDQHAIERGLKALSDLSPSISKLTPGNFRAVATYTLRQATNARDFLNNAKAIIPYDIEVISGHEEARLIYQGVAHYTTPDITRLVIDIGGGSTECVIGENDATKTLTSLNVGCVSFQQRFFANGDITSKAFNKAILAVRQELEAHVKRFKKVGWQECLGTSGTIKSIYNLVNAEHEFPSAITLDDLHQLKDKLIACQHVDQITLSPLKESRRNILCSGLAILIAVVDMLKIKKLNYCDYALREGVLYEQFELSQYEDVRKTAVLSLTTRFNSEIEQAEKVLELAETFYQEIKKDWKLHKDIYHTLMQGAVYLHEIGFDINPSSYHKHSQYIVANADLPGFTLEQQQALAWLIGNHRKKITPAADQQWYLLDREKIERIGAIIRLSVLLCQQRQLSELPNLKISANDQTLKIKLKQDWLADKPLIEADLLAEQKYMRTIGISFEFIG</sequence>
<dbReference type="RefSeq" id="WP_284207765.1">
    <property type="nucleotide sequence ID" value="NZ_BSSU01000009.1"/>
</dbReference>
<evidence type="ECO:0000313" key="4">
    <source>
        <dbReference type="EMBL" id="GLX82396.1"/>
    </source>
</evidence>
<gene>
    <name evidence="4" type="ORF">theurythT_18480</name>
</gene>